<dbReference type="Gene3D" id="1.20.1050.10">
    <property type="match status" value="1"/>
</dbReference>
<feature type="domain" description="GST C-terminal" evidence="2">
    <location>
        <begin position="134"/>
        <end position="272"/>
    </location>
</feature>
<dbReference type="Pfam" id="PF02798">
    <property type="entry name" value="GST_N"/>
    <property type="match status" value="1"/>
</dbReference>
<dbReference type="AlphaFoldDB" id="A0A7X1FVZ9"/>
<dbReference type="InterPro" id="IPR036249">
    <property type="entry name" value="Thioredoxin-like_sf"/>
</dbReference>
<organism evidence="3 4">
    <name type="scientific">Novosphingobium flavum</name>
    <dbReference type="NCBI Taxonomy" id="1778672"/>
    <lineage>
        <taxon>Bacteria</taxon>
        <taxon>Pseudomonadati</taxon>
        <taxon>Pseudomonadota</taxon>
        <taxon>Alphaproteobacteria</taxon>
        <taxon>Sphingomonadales</taxon>
        <taxon>Sphingomonadaceae</taxon>
        <taxon>Novosphingobium</taxon>
    </lineage>
</organism>
<dbReference type="CDD" id="cd03048">
    <property type="entry name" value="GST_N_Ure2p_like"/>
    <property type="match status" value="1"/>
</dbReference>
<dbReference type="SUPFAM" id="SSF52833">
    <property type="entry name" value="Thioredoxin-like"/>
    <property type="match status" value="1"/>
</dbReference>
<dbReference type="InterPro" id="IPR004045">
    <property type="entry name" value="Glutathione_S-Trfase_N"/>
</dbReference>
<dbReference type="NCBIfam" id="NF008731">
    <property type="entry name" value="PRK11752.1"/>
    <property type="match status" value="1"/>
</dbReference>
<dbReference type="InterPro" id="IPR010987">
    <property type="entry name" value="Glutathione-S-Trfase_C-like"/>
</dbReference>
<sequence>MPETYVPPAVWTNTPSGGAFANINRPVSGATHEAELPVGEHPLQLYSLATPNGQKVSIMLEELLALGHEGAEYDAWFVNIGEGEQFSSGFVSINPNSKIPALVDRSGAEPVRVFESGAILLYLAEKFGAFLPPLGPERAEVFSWLMWQMGSAPFLGGGFGHFYAYAPEKIEYAINRYAMEAKRLFHVADRRLAESRFLGGDDYSIADIAAFPWLAGFWQGTAYGDAGTFLSMHEYPSLGRWVDEIQARPAVQRGRKVNARDGLRERHSAADFAALVPAHG</sequence>
<dbReference type="Pfam" id="PF13410">
    <property type="entry name" value="GST_C_2"/>
    <property type="match status" value="1"/>
</dbReference>
<dbReference type="PANTHER" id="PTHR44051:SF22">
    <property type="entry name" value="DISULFIDE-BOND OXIDOREDUCTASE YGHU"/>
    <property type="match status" value="1"/>
</dbReference>
<proteinExistence type="predicted"/>
<dbReference type="SUPFAM" id="SSF47616">
    <property type="entry name" value="GST C-terminal domain-like"/>
    <property type="match status" value="1"/>
</dbReference>
<dbReference type="EMBL" id="JACLAW010000019">
    <property type="protein sequence ID" value="MBC2667402.1"/>
    <property type="molecule type" value="Genomic_DNA"/>
</dbReference>
<dbReference type="InterPro" id="IPR040079">
    <property type="entry name" value="Glutathione_S-Trfase"/>
</dbReference>
<dbReference type="RefSeq" id="WP_185665700.1">
    <property type="nucleotide sequence ID" value="NZ_JACLAW010000019.1"/>
</dbReference>
<dbReference type="PANTHER" id="PTHR44051">
    <property type="entry name" value="GLUTATHIONE S-TRANSFERASE-RELATED"/>
    <property type="match status" value="1"/>
</dbReference>
<name>A0A7X1FVZ9_9SPHN</name>
<feature type="domain" description="GST N-terminal" evidence="1">
    <location>
        <begin position="44"/>
        <end position="131"/>
    </location>
</feature>
<evidence type="ECO:0000259" key="1">
    <source>
        <dbReference type="PROSITE" id="PS50404"/>
    </source>
</evidence>
<reference evidence="3 4" key="1">
    <citation type="submission" date="2020-08" db="EMBL/GenBank/DDBJ databases">
        <title>The genome sequence of type strain Novosphingobium flavum NBRC 111647.</title>
        <authorList>
            <person name="Liu Y."/>
        </authorList>
    </citation>
    <scope>NUCLEOTIDE SEQUENCE [LARGE SCALE GENOMIC DNA]</scope>
    <source>
        <strain evidence="3 4">NBRC 111647</strain>
    </source>
</reference>
<accession>A0A7X1FVZ9</accession>
<dbReference type="PROSITE" id="PS50404">
    <property type="entry name" value="GST_NTER"/>
    <property type="match status" value="1"/>
</dbReference>
<comment type="caution">
    <text evidence="3">The sequence shown here is derived from an EMBL/GenBank/DDBJ whole genome shotgun (WGS) entry which is preliminary data.</text>
</comment>
<dbReference type="Proteomes" id="UP000566813">
    <property type="component" value="Unassembled WGS sequence"/>
</dbReference>
<dbReference type="InterPro" id="IPR036282">
    <property type="entry name" value="Glutathione-S-Trfase_C_sf"/>
</dbReference>
<evidence type="ECO:0000313" key="3">
    <source>
        <dbReference type="EMBL" id="MBC2667402.1"/>
    </source>
</evidence>
<gene>
    <name evidence="3" type="primary">yghU</name>
    <name evidence="3" type="ORF">H7F51_17930</name>
</gene>
<dbReference type="Gene3D" id="3.40.30.10">
    <property type="entry name" value="Glutaredoxin"/>
    <property type="match status" value="1"/>
</dbReference>
<evidence type="ECO:0000259" key="2">
    <source>
        <dbReference type="PROSITE" id="PS50405"/>
    </source>
</evidence>
<evidence type="ECO:0000313" key="4">
    <source>
        <dbReference type="Proteomes" id="UP000566813"/>
    </source>
</evidence>
<protein>
    <submittedName>
        <fullName evidence="3">Glutathione-dependent disulfide-bond oxidoreductase</fullName>
    </submittedName>
</protein>
<keyword evidence="4" id="KW-1185">Reference proteome</keyword>
<dbReference type="PROSITE" id="PS50405">
    <property type="entry name" value="GST_CTER"/>
    <property type="match status" value="1"/>
</dbReference>
<dbReference type="SFLD" id="SFLDG00358">
    <property type="entry name" value="Main_(cytGST)"/>
    <property type="match status" value="1"/>
</dbReference>
<dbReference type="SFLD" id="SFLDS00019">
    <property type="entry name" value="Glutathione_Transferase_(cytos"/>
    <property type="match status" value="1"/>
</dbReference>
<dbReference type="SFLD" id="SFLDG01151">
    <property type="entry name" value="Main.2:_Nu-like"/>
    <property type="match status" value="1"/>
</dbReference>